<dbReference type="CDD" id="cd00118">
    <property type="entry name" value="LysM"/>
    <property type="match status" value="2"/>
</dbReference>
<reference evidence="7 8" key="1">
    <citation type="submission" date="2017-06" db="EMBL/GenBank/DDBJ databases">
        <title>Ant-infecting Ophiocordyceps genomes reveal a high diversity of potential behavioral manipulation genes and a possible major role for enterotoxins.</title>
        <authorList>
            <person name="De Bekker C."/>
            <person name="Evans H.C."/>
            <person name="Brachmann A."/>
            <person name="Hughes D.P."/>
        </authorList>
    </citation>
    <scope>NUCLEOTIDE SEQUENCE [LARGE SCALE GENOMIC DNA]</scope>
    <source>
        <strain evidence="7 8">Map64</strain>
    </source>
</reference>
<proteinExistence type="inferred from homology"/>
<evidence type="ECO:0000259" key="6">
    <source>
        <dbReference type="PROSITE" id="PS51782"/>
    </source>
</evidence>
<name>A0A2C5YC32_9HYPO</name>
<dbReference type="SMART" id="SM00257">
    <property type="entry name" value="LysM"/>
    <property type="match status" value="2"/>
</dbReference>
<dbReference type="PROSITE" id="PS51782">
    <property type="entry name" value="LYSM"/>
    <property type="match status" value="2"/>
</dbReference>
<comment type="caution">
    <text evidence="7">The sequence shown here is derived from an EMBL/GenBank/DDBJ whole genome shotgun (WGS) entry which is preliminary data.</text>
</comment>
<evidence type="ECO:0000313" key="8">
    <source>
        <dbReference type="Proteomes" id="UP000226192"/>
    </source>
</evidence>
<dbReference type="PANTHER" id="PTHR34997:SF2">
    <property type="entry name" value="LYSM DOMAIN-CONTAINING PROTEIN-RELATED"/>
    <property type="match status" value="1"/>
</dbReference>
<feature type="chain" id="PRO_5012270918" description="LysM domain-containing protein" evidence="5">
    <location>
        <begin position="17"/>
        <end position="227"/>
    </location>
</feature>
<organism evidence="7 8">
    <name type="scientific">Ophiocordyceps australis</name>
    <dbReference type="NCBI Taxonomy" id="1399860"/>
    <lineage>
        <taxon>Eukaryota</taxon>
        <taxon>Fungi</taxon>
        <taxon>Dikarya</taxon>
        <taxon>Ascomycota</taxon>
        <taxon>Pezizomycotina</taxon>
        <taxon>Sordariomycetes</taxon>
        <taxon>Hypocreomycetidae</taxon>
        <taxon>Hypocreales</taxon>
        <taxon>Ophiocordycipitaceae</taxon>
        <taxon>Ophiocordyceps</taxon>
    </lineage>
</organism>
<dbReference type="STRING" id="1399860.A0A2C5YC32"/>
<keyword evidence="3" id="KW-0843">Virulence</keyword>
<evidence type="ECO:0000313" key="7">
    <source>
        <dbReference type="EMBL" id="PHH67065.1"/>
    </source>
</evidence>
<feature type="domain" description="LysM" evidence="6">
    <location>
        <begin position="92"/>
        <end position="139"/>
    </location>
</feature>
<keyword evidence="2 5" id="KW-0732">Signal</keyword>
<dbReference type="InterPro" id="IPR018392">
    <property type="entry name" value="LysM"/>
</dbReference>
<dbReference type="OrthoDB" id="2281372at2759"/>
<evidence type="ECO:0000256" key="5">
    <source>
        <dbReference type="SAM" id="SignalP"/>
    </source>
</evidence>
<keyword evidence="8" id="KW-1185">Reference proteome</keyword>
<dbReference type="EMBL" id="NJET01000003">
    <property type="protein sequence ID" value="PHH67065.1"/>
    <property type="molecule type" value="Genomic_DNA"/>
</dbReference>
<keyword evidence="1" id="KW-0147">Chitin-binding</keyword>
<dbReference type="AlphaFoldDB" id="A0A2C5YC32"/>
<dbReference type="PANTHER" id="PTHR34997">
    <property type="entry name" value="AM15"/>
    <property type="match status" value="1"/>
</dbReference>
<dbReference type="Gene3D" id="3.10.350.10">
    <property type="entry name" value="LysM domain"/>
    <property type="match status" value="2"/>
</dbReference>
<evidence type="ECO:0000256" key="1">
    <source>
        <dbReference type="ARBA" id="ARBA00022669"/>
    </source>
</evidence>
<evidence type="ECO:0000256" key="3">
    <source>
        <dbReference type="ARBA" id="ARBA00023026"/>
    </source>
</evidence>
<accession>A0A2C5YC32</accession>
<dbReference type="Pfam" id="PF01476">
    <property type="entry name" value="LysM"/>
    <property type="match status" value="2"/>
</dbReference>
<feature type="signal peptide" evidence="5">
    <location>
        <begin position="1"/>
        <end position="16"/>
    </location>
</feature>
<dbReference type="InterPro" id="IPR036779">
    <property type="entry name" value="LysM_dom_sf"/>
</dbReference>
<feature type="domain" description="LysM" evidence="6">
    <location>
        <begin position="178"/>
        <end position="224"/>
    </location>
</feature>
<dbReference type="GO" id="GO:0008061">
    <property type="term" value="F:chitin binding"/>
    <property type="evidence" value="ECO:0007669"/>
    <property type="project" value="UniProtKB-KW"/>
</dbReference>
<comment type="similarity">
    <text evidence="4">Belongs to the secreted LysM effector family.</text>
</comment>
<gene>
    <name evidence="7" type="ORF">CDD81_4460</name>
</gene>
<dbReference type="SUPFAM" id="SSF54106">
    <property type="entry name" value="LysM domain"/>
    <property type="match status" value="2"/>
</dbReference>
<dbReference type="Proteomes" id="UP000226192">
    <property type="component" value="Unassembled WGS sequence"/>
</dbReference>
<evidence type="ECO:0000256" key="4">
    <source>
        <dbReference type="ARBA" id="ARBA00044955"/>
    </source>
</evidence>
<evidence type="ECO:0000256" key="2">
    <source>
        <dbReference type="ARBA" id="ARBA00022729"/>
    </source>
</evidence>
<sequence length="227" mass="24080">MKLLASIALLASACQAAQIGARYFALGNQLLTRDSPSKPLEPEGGSLHPVARAVSSQASTATSLLPATRAKPANDVPTPSPLQPGTIAGCKAFYKVQENDHCIEVAKKNKISLPDFLKWNPLVGGEACTNLWLGYYVCVSVTESTPPTTTLTTTTTSTTTSITTPTPTQAGMVHNCKTFHWVESGQDCETIAAQYGVTRADIITWNPAAGPECRGLWAHTYCCVGVL</sequence>
<dbReference type="InterPro" id="IPR052210">
    <property type="entry name" value="LysM1-like"/>
</dbReference>
<protein>
    <recommendedName>
        <fullName evidence="6">LysM domain-containing protein</fullName>
    </recommendedName>
</protein>